<gene>
    <name evidence="4" type="ORF">OM076_23960</name>
</gene>
<protein>
    <submittedName>
        <fullName evidence="4">MTAP family purine nucleoside phosphorylase</fullName>
    </submittedName>
</protein>
<evidence type="ECO:0000259" key="3">
    <source>
        <dbReference type="Pfam" id="PF01048"/>
    </source>
</evidence>
<dbReference type="PANTHER" id="PTHR42679">
    <property type="entry name" value="S-METHYL-5'-THIOADENOSINE PHOSPHORYLASE"/>
    <property type="match status" value="1"/>
</dbReference>
<evidence type="ECO:0000256" key="1">
    <source>
        <dbReference type="ARBA" id="ARBA00022676"/>
    </source>
</evidence>
<dbReference type="InterPro" id="IPR010044">
    <property type="entry name" value="MTAP"/>
</dbReference>
<sequence>MAIGILTGSGTYALPGLESTGPLPVYTPWGEALVSRGTWAGADVLHISRHNPGHPRLSNHVTHRANIAALKSEGATAVLAVTVCGAVDPSLELGSLVCFDDLHFLSNRLPDGSLCTFFTEPGARERGHWIYERPFSATLRAALLAGGAEAGVPVVDGGCYGHVDGPRFNTAAEIRSLAAAGVTAVSQTAGPETVLCGEAELPYALLGFLTDYANGVQDEATPVSTLVDMMAASADAFGSVLRAAVPAAAASEQTPPGIVYRFTASD</sequence>
<dbReference type="Gene3D" id="3.40.50.1580">
    <property type="entry name" value="Nucleoside phosphorylase domain"/>
    <property type="match status" value="1"/>
</dbReference>
<dbReference type="InterPro" id="IPR035994">
    <property type="entry name" value="Nucleoside_phosphorylase_sf"/>
</dbReference>
<keyword evidence="2" id="KW-0808">Transferase</keyword>
<evidence type="ECO:0000313" key="5">
    <source>
        <dbReference type="Proteomes" id="UP001149140"/>
    </source>
</evidence>
<dbReference type="GO" id="GO:0017061">
    <property type="term" value="F:S-methyl-5-thioadenosine phosphorylase activity"/>
    <property type="evidence" value="ECO:0007669"/>
    <property type="project" value="InterPro"/>
</dbReference>
<dbReference type="GO" id="GO:0019509">
    <property type="term" value="P:L-methionine salvage from methylthioadenosine"/>
    <property type="evidence" value="ECO:0007669"/>
    <property type="project" value="TreeGrafter"/>
</dbReference>
<dbReference type="Pfam" id="PF01048">
    <property type="entry name" value="PNP_UDP_1"/>
    <property type="match status" value="1"/>
</dbReference>
<evidence type="ECO:0000256" key="2">
    <source>
        <dbReference type="ARBA" id="ARBA00022679"/>
    </source>
</evidence>
<dbReference type="GO" id="GO:0005829">
    <property type="term" value="C:cytosol"/>
    <property type="evidence" value="ECO:0007669"/>
    <property type="project" value="TreeGrafter"/>
</dbReference>
<keyword evidence="1" id="KW-0328">Glycosyltransferase</keyword>
<reference evidence="4" key="1">
    <citation type="submission" date="2022-10" db="EMBL/GenBank/DDBJ databases">
        <title>The WGS of Solirubrobacter ginsenosidimutans DSM 21036.</title>
        <authorList>
            <person name="Jiang Z."/>
        </authorList>
    </citation>
    <scope>NUCLEOTIDE SEQUENCE</scope>
    <source>
        <strain evidence="4">DSM 21036</strain>
    </source>
</reference>
<name>A0A9X3S3E1_9ACTN</name>
<feature type="domain" description="Nucleoside phosphorylase" evidence="3">
    <location>
        <begin position="3"/>
        <end position="245"/>
    </location>
</feature>
<dbReference type="EMBL" id="JAPDOD010000024">
    <property type="protein sequence ID" value="MDA0163352.1"/>
    <property type="molecule type" value="Genomic_DNA"/>
</dbReference>
<accession>A0A9X3S3E1</accession>
<organism evidence="4 5">
    <name type="scientific">Solirubrobacter ginsenosidimutans</name>
    <dbReference type="NCBI Taxonomy" id="490573"/>
    <lineage>
        <taxon>Bacteria</taxon>
        <taxon>Bacillati</taxon>
        <taxon>Actinomycetota</taxon>
        <taxon>Thermoleophilia</taxon>
        <taxon>Solirubrobacterales</taxon>
        <taxon>Solirubrobacteraceae</taxon>
        <taxon>Solirubrobacter</taxon>
    </lineage>
</organism>
<proteinExistence type="predicted"/>
<dbReference type="CDD" id="cd09010">
    <property type="entry name" value="MTAP_SsMTAPII_like_MTIP"/>
    <property type="match status" value="1"/>
</dbReference>
<dbReference type="AlphaFoldDB" id="A0A9X3S3E1"/>
<dbReference type="PANTHER" id="PTHR42679:SF2">
    <property type="entry name" value="S-METHYL-5'-THIOADENOSINE PHOSPHORYLASE"/>
    <property type="match status" value="1"/>
</dbReference>
<dbReference type="InterPro" id="IPR000845">
    <property type="entry name" value="Nucleoside_phosphorylase_d"/>
</dbReference>
<evidence type="ECO:0000313" key="4">
    <source>
        <dbReference type="EMBL" id="MDA0163352.1"/>
    </source>
</evidence>
<comment type="caution">
    <text evidence="4">The sequence shown here is derived from an EMBL/GenBank/DDBJ whole genome shotgun (WGS) entry which is preliminary data.</text>
</comment>
<dbReference type="GO" id="GO:0009116">
    <property type="term" value="P:nucleoside metabolic process"/>
    <property type="evidence" value="ECO:0007669"/>
    <property type="project" value="InterPro"/>
</dbReference>
<keyword evidence="5" id="KW-1185">Reference proteome</keyword>
<dbReference type="RefSeq" id="WP_270042596.1">
    <property type="nucleotide sequence ID" value="NZ_JAPDOD010000024.1"/>
</dbReference>
<dbReference type="SUPFAM" id="SSF53167">
    <property type="entry name" value="Purine and uridine phosphorylases"/>
    <property type="match status" value="1"/>
</dbReference>
<dbReference type="Proteomes" id="UP001149140">
    <property type="component" value="Unassembled WGS sequence"/>
</dbReference>